<dbReference type="EMBL" id="JAKOGI010000112">
    <property type="protein sequence ID" value="KAJ8443818.1"/>
    <property type="molecule type" value="Genomic_DNA"/>
</dbReference>
<sequence length="240" mass="27385">MEDGEESMRAANANEPENAVNDNRRRKSVVTITYKRKSKTLVSEAEGERQGKAHNQESEPHNNDDQMSQSTEYTIPPEPEPASKKQRKQHHRDSLQPTTKRAPKTTTKRKSNSGILKLKNLANTGLSVIKTRSWTGLLRHRMAPGGFLTLVERLDYEQWSAIIHTGNAVGENEINSKKMARWLLEKHNPWDNSLNLTNGKLLVDEEDVYATLGLPMGEHEIIEGHSSEAEIEFLELWRRR</sequence>
<evidence type="ECO:0000256" key="1">
    <source>
        <dbReference type="SAM" id="MobiDB-lite"/>
    </source>
</evidence>
<dbReference type="Proteomes" id="UP001153076">
    <property type="component" value="Unassembled WGS sequence"/>
</dbReference>
<comment type="caution">
    <text evidence="2">The sequence shown here is derived from an EMBL/GenBank/DDBJ whole genome shotgun (WGS) entry which is preliminary data.</text>
</comment>
<reference evidence="2" key="1">
    <citation type="submission" date="2022-04" db="EMBL/GenBank/DDBJ databases">
        <title>Carnegiea gigantea Genome sequencing and assembly v2.</title>
        <authorList>
            <person name="Copetti D."/>
            <person name="Sanderson M.J."/>
            <person name="Burquez A."/>
            <person name="Wojciechowski M.F."/>
        </authorList>
    </citation>
    <scope>NUCLEOTIDE SEQUENCE</scope>
    <source>
        <strain evidence="2">SGP5-SGP5p</strain>
        <tissue evidence="2">Aerial part</tissue>
    </source>
</reference>
<gene>
    <name evidence="2" type="ORF">Cgig2_017299</name>
</gene>
<feature type="compositionally biased region" description="Basic residues" evidence="1">
    <location>
        <begin position="24"/>
        <end position="39"/>
    </location>
</feature>
<dbReference type="AlphaFoldDB" id="A0A9Q1QIH3"/>
<feature type="compositionally biased region" description="Basic residues" evidence="1">
    <location>
        <begin position="101"/>
        <end position="111"/>
    </location>
</feature>
<evidence type="ECO:0000313" key="3">
    <source>
        <dbReference type="Proteomes" id="UP001153076"/>
    </source>
</evidence>
<name>A0A9Q1QIH3_9CARY</name>
<evidence type="ECO:0000313" key="2">
    <source>
        <dbReference type="EMBL" id="KAJ8443818.1"/>
    </source>
</evidence>
<accession>A0A9Q1QIH3</accession>
<proteinExistence type="predicted"/>
<feature type="compositionally biased region" description="Low complexity" evidence="1">
    <location>
        <begin position="10"/>
        <end position="21"/>
    </location>
</feature>
<organism evidence="2 3">
    <name type="scientific">Carnegiea gigantea</name>
    <dbReference type="NCBI Taxonomy" id="171969"/>
    <lineage>
        <taxon>Eukaryota</taxon>
        <taxon>Viridiplantae</taxon>
        <taxon>Streptophyta</taxon>
        <taxon>Embryophyta</taxon>
        <taxon>Tracheophyta</taxon>
        <taxon>Spermatophyta</taxon>
        <taxon>Magnoliopsida</taxon>
        <taxon>eudicotyledons</taxon>
        <taxon>Gunneridae</taxon>
        <taxon>Pentapetalae</taxon>
        <taxon>Caryophyllales</taxon>
        <taxon>Cactineae</taxon>
        <taxon>Cactaceae</taxon>
        <taxon>Cactoideae</taxon>
        <taxon>Echinocereeae</taxon>
        <taxon>Carnegiea</taxon>
    </lineage>
</organism>
<feature type="compositionally biased region" description="Basic and acidic residues" evidence="1">
    <location>
        <begin position="46"/>
        <end position="64"/>
    </location>
</feature>
<feature type="region of interest" description="Disordered" evidence="1">
    <location>
        <begin position="1"/>
        <end position="115"/>
    </location>
</feature>
<protein>
    <submittedName>
        <fullName evidence="2">Uncharacterized protein</fullName>
    </submittedName>
</protein>
<keyword evidence="3" id="KW-1185">Reference proteome</keyword>